<evidence type="ECO:0000256" key="1">
    <source>
        <dbReference type="ARBA" id="ARBA00010761"/>
    </source>
</evidence>
<evidence type="ECO:0000256" key="2">
    <source>
        <dbReference type="ARBA" id="ARBA00022980"/>
    </source>
</evidence>
<feature type="domain" description="Small ribosomal subunit protein uS3 C-terminal" evidence="5">
    <location>
        <begin position="203"/>
        <end position="287"/>
    </location>
</feature>
<comment type="caution">
    <text evidence="6">The sequence shown here is derived from an EMBL/GenBank/DDBJ whole genome shotgun (WGS) entry which is preliminary data.</text>
</comment>
<sequence>MRRALAQIFPAAPSGASWLGQFGAAASCQQGILRSSGEVSTSYSGADEAVHIPVMARGFAKAAAKGKGGQAAASAPPPAAPKPPEPITVLTSAGARLRRRQPDPDPLTLLTPQQRHLAELLAQRPTPPPPPAAADGAAAAAAEAPTEAAGLGGLGQLGLPLGPAEVSSLLHQSLSGAVGQNVQFQPFVFSNIFQSASAAAVYVAAALESGANWGRVERFFLAAVEADGIVRGVRVAVAGRLGLKADMAATKVWEWGEMSLRALSDRLDYGAATANTRLGALGVKVWIRYKTGAVKDVFFPPMGGSHYRAPPAAGAKPTMSLDELYEAASASTTRFGLPYKFSSVGWWERPATAQPPENLVSELFVREFDPASGDRLDQFLRRRAEERRRFRSAAERRAYMATTGRFLAKQRRLAQLRVGAATQGGQTAQIGRRPNRILAQYRLGDFARRRQAAVVLQFRREEGKKPAASDGTKPV</sequence>
<feature type="compositionally biased region" description="Pro residues" evidence="4">
    <location>
        <begin position="75"/>
        <end position="86"/>
    </location>
</feature>
<protein>
    <recommendedName>
        <fullName evidence="5">Small ribosomal subunit protein uS3 C-terminal domain-containing protein</fullName>
    </recommendedName>
</protein>
<gene>
    <name evidence="6" type="primary">PLESTMB000189</name>
    <name evidence="6" type="ORF">PLESTB_000546000</name>
</gene>
<evidence type="ECO:0000259" key="5">
    <source>
        <dbReference type="Pfam" id="PF00189"/>
    </source>
</evidence>
<dbReference type="SUPFAM" id="SSF54821">
    <property type="entry name" value="Ribosomal protein S3 C-terminal domain"/>
    <property type="match status" value="1"/>
</dbReference>
<dbReference type="AlphaFoldDB" id="A0A9W6BGK1"/>
<name>A0A9W6BGK1_9CHLO</name>
<dbReference type="PROSITE" id="PS51257">
    <property type="entry name" value="PROKAR_LIPOPROTEIN"/>
    <property type="match status" value="1"/>
</dbReference>
<accession>A0A9W6BGK1</accession>
<evidence type="ECO:0000256" key="3">
    <source>
        <dbReference type="ARBA" id="ARBA00023274"/>
    </source>
</evidence>
<feature type="region of interest" description="Disordered" evidence="4">
    <location>
        <begin position="122"/>
        <end position="141"/>
    </location>
</feature>
<dbReference type="GO" id="GO:0003735">
    <property type="term" value="F:structural constituent of ribosome"/>
    <property type="evidence" value="ECO:0007669"/>
    <property type="project" value="InterPro"/>
</dbReference>
<evidence type="ECO:0000313" key="6">
    <source>
        <dbReference type="EMBL" id="GLC51767.1"/>
    </source>
</evidence>
<dbReference type="Pfam" id="PF00189">
    <property type="entry name" value="Ribosomal_S3_C"/>
    <property type="match status" value="1"/>
</dbReference>
<dbReference type="GO" id="GO:1990904">
    <property type="term" value="C:ribonucleoprotein complex"/>
    <property type="evidence" value="ECO:0007669"/>
    <property type="project" value="UniProtKB-KW"/>
</dbReference>
<proteinExistence type="inferred from homology"/>
<dbReference type="GO" id="GO:0005840">
    <property type="term" value="C:ribosome"/>
    <property type="evidence" value="ECO:0007669"/>
    <property type="project" value="UniProtKB-KW"/>
</dbReference>
<organism evidence="6 7">
    <name type="scientific">Pleodorina starrii</name>
    <dbReference type="NCBI Taxonomy" id="330485"/>
    <lineage>
        <taxon>Eukaryota</taxon>
        <taxon>Viridiplantae</taxon>
        <taxon>Chlorophyta</taxon>
        <taxon>core chlorophytes</taxon>
        <taxon>Chlorophyceae</taxon>
        <taxon>CS clade</taxon>
        <taxon>Chlamydomonadales</taxon>
        <taxon>Volvocaceae</taxon>
        <taxon>Pleodorina</taxon>
    </lineage>
</organism>
<dbReference type="GO" id="GO:0006412">
    <property type="term" value="P:translation"/>
    <property type="evidence" value="ECO:0007669"/>
    <property type="project" value="InterPro"/>
</dbReference>
<dbReference type="InterPro" id="IPR001351">
    <property type="entry name" value="Ribosomal_uS3_C"/>
</dbReference>
<keyword evidence="3" id="KW-0687">Ribonucleoprotein</keyword>
<evidence type="ECO:0000313" key="7">
    <source>
        <dbReference type="Proteomes" id="UP001165080"/>
    </source>
</evidence>
<feature type="region of interest" description="Disordered" evidence="4">
    <location>
        <begin position="68"/>
        <end position="87"/>
    </location>
</feature>
<dbReference type="Gene3D" id="3.30.1140.32">
    <property type="entry name" value="Ribosomal protein S3, C-terminal domain"/>
    <property type="match status" value="1"/>
</dbReference>
<reference evidence="6 7" key="1">
    <citation type="journal article" date="2023" name="Commun. Biol.">
        <title>Reorganization of the ancestral sex-determining regions during the evolution of trioecy in Pleodorina starrii.</title>
        <authorList>
            <person name="Takahashi K."/>
            <person name="Suzuki S."/>
            <person name="Kawai-Toyooka H."/>
            <person name="Yamamoto K."/>
            <person name="Hamaji T."/>
            <person name="Ootsuki R."/>
            <person name="Yamaguchi H."/>
            <person name="Kawachi M."/>
            <person name="Higashiyama T."/>
            <person name="Nozaki H."/>
        </authorList>
    </citation>
    <scope>NUCLEOTIDE SEQUENCE [LARGE SCALE GENOMIC DNA]</scope>
    <source>
        <strain evidence="6 7">NIES-4479</strain>
    </source>
</reference>
<evidence type="ECO:0000256" key="4">
    <source>
        <dbReference type="SAM" id="MobiDB-lite"/>
    </source>
</evidence>
<keyword evidence="7" id="KW-1185">Reference proteome</keyword>
<dbReference type="InterPro" id="IPR036419">
    <property type="entry name" value="Ribosomal_S3_C_sf"/>
</dbReference>
<dbReference type="Proteomes" id="UP001165080">
    <property type="component" value="Unassembled WGS sequence"/>
</dbReference>
<comment type="similarity">
    <text evidence="1">Belongs to the universal ribosomal protein uS3 family.</text>
</comment>
<keyword evidence="2" id="KW-0689">Ribosomal protein</keyword>
<dbReference type="EMBL" id="BRXU01000005">
    <property type="protein sequence ID" value="GLC51767.1"/>
    <property type="molecule type" value="Genomic_DNA"/>
</dbReference>